<sequence length="59" mass="6822">MSDNLEKRGQQDRSRINVHEEWEVRHWTEALGVSKEELERAVKAVGPSVSAVREHLGRK</sequence>
<dbReference type="Pfam" id="PF12244">
    <property type="entry name" value="DUF3606"/>
    <property type="match status" value="1"/>
</dbReference>
<evidence type="ECO:0000313" key="1">
    <source>
        <dbReference type="EMBL" id="MFC3457866.1"/>
    </source>
</evidence>
<evidence type="ECO:0000313" key="2">
    <source>
        <dbReference type="Proteomes" id="UP001595665"/>
    </source>
</evidence>
<comment type="caution">
    <text evidence="1">The sequence shown here is derived from an EMBL/GenBank/DDBJ whole genome shotgun (WGS) entry which is preliminary data.</text>
</comment>
<dbReference type="Proteomes" id="UP001595665">
    <property type="component" value="Unassembled WGS sequence"/>
</dbReference>
<proteinExistence type="predicted"/>
<keyword evidence="2" id="KW-1185">Reference proteome</keyword>
<organism evidence="1 2">
    <name type="scientific">Massilia haematophila</name>
    <dbReference type="NCBI Taxonomy" id="457923"/>
    <lineage>
        <taxon>Bacteria</taxon>
        <taxon>Pseudomonadati</taxon>
        <taxon>Pseudomonadota</taxon>
        <taxon>Betaproteobacteria</taxon>
        <taxon>Burkholderiales</taxon>
        <taxon>Oxalobacteraceae</taxon>
        <taxon>Telluria group</taxon>
        <taxon>Massilia</taxon>
    </lineage>
</organism>
<reference evidence="2" key="1">
    <citation type="journal article" date="2019" name="Int. J. Syst. Evol. Microbiol.">
        <title>The Global Catalogue of Microorganisms (GCM) 10K type strain sequencing project: providing services to taxonomists for standard genome sequencing and annotation.</title>
        <authorList>
            <consortium name="The Broad Institute Genomics Platform"/>
            <consortium name="The Broad Institute Genome Sequencing Center for Infectious Disease"/>
            <person name="Wu L."/>
            <person name="Ma J."/>
        </authorList>
    </citation>
    <scope>NUCLEOTIDE SEQUENCE [LARGE SCALE GENOMIC DNA]</scope>
    <source>
        <strain evidence="2">CCM 7480</strain>
    </source>
</reference>
<dbReference type="EMBL" id="JBHRVV010000001">
    <property type="protein sequence ID" value="MFC3457866.1"/>
    <property type="molecule type" value="Genomic_DNA"/>
</dbReference>
<gene>
    <name evidence="1" type="ORF">ACFOPH_06355</name>
</gene>
<dbReference type="RefSeq" id="WP_312551677.1">
    <property type="nucleotide sequence ID" value="NZ_JBHRVV010000001.1"/>
</dbReference>
<name>A0ABV7PHE0_9BURK</name>
<protein>
    <submittedName>
        <fullName evidence="1">DUF3606 domain-containing protein</fullName>
    </submittedName>
</protein>
<dbReference type="InterPro" id="IPR022037">
    <property type="entry name" value="DUF3606"/>
</dbReference>
<accession>A0ABV7PHE0</accession>